<keyword evidence="1" id="KW-0812">Transmembrane</keyword>
<protein>
    <submittedName>
        <fullName evidence="2">Uncharacterized protein</fullName>
    </submittedName>
</protein>
<comment type="caution">
    <text evidence="2">The sequence shown here is derived from an EMBL/GenBank/DDBJ whole genome shotgun (WGS) entry which is preliminary data.</text>
</comment>
<evidence type="ECO:0000313" key="3">
    <source>
        <dbReference type="Proteomes" id="UP001422759"/>
    </source>
</evidence>
<accession>A0ABN2YVZ3</accession>
<gene>
    <name evidence="2" type="ORF">GCM10009760_09250</name>
</gene>
<reference evidence="2 3" key="1">
    <citation type="journal article" date="2019" name="Int. J. Syst. Evol. Microbiol.">
        <title>The Global Catalogue of Microorganisms (GCM) 10K type strain sequencing project: providing services to taxonomists for standard genome sequencing and annotation.</title>
        <authorList>
            <consortium name="The Broad Institute Genomics Platform"/>
            <consortium name="The Broad Institute Genome Sequencing Center for Infectious Disease"/>
            <person name="Wu L."/>
            <person name="Ma J."/>
        </authorList>
    </citation>
    <scope>NUCLEOTIDE SEQUENCE [LARGE SCALE GENOMIC DNA]</scope>
    <source>
        <strain evidence="2 3">JCM 14560</strain>
    </source>
</reference>
<name>A0ABN2YVZ3_9ACTN</name>
<keyword evidence="3" id="KW-1185">Reference proteome</keyword>
<sequence>MGWLNLTIGGNLDGVSRDWDWPAVTASAGVVTALTVLWGAVTAVHRTRRQRQREFEDFTFAGTGSCWTGCPSRPCGAPTGVASSTSGSNRRSA</sequence>
<keyword evidence="1" id="KW-1133">Transmembrane helix</keyword>
<keyword evidence="1" id="KW-0472">Membrane</keyword>
<dbReference type="Proteomes" id="UP001422759">
    <property type="component" value="Unassembled WGS sequence"/>
</dbReference>
<feature type="transmembrane region" description="Helical" evidence="1">
    <location>
        <begin position="21"/>
        <end position="44"/>
    </location>
</feature>
<dbReference type="EMBL" id="BAAANT010000003">
    <property type="protein sequence ID" value="GAA2133265.1"/>
    <property type="molecule type" value="Genomic_DNA"/>
</dbReference>
<evidence type="ECO:0000313" key="2">
    <source>
        <dbReference type="EMBL" id="GAA2133265.1"/>
    </source>
</evidence>
<organism evidence="2 3">
    <name type="scientific">Kitasatospora kazusensis</name>
    <dbReference type="NCBI Taxonomy" id="407974"/>
    <lineage>
        <taxon>Bacteria</taxon>
        <taxon>Bacillati</taxon>
        <taxon>Actinomycetota</taxon>
        <taxon>Actinomycetes</taxon>
        <taxon>Kitasatosporales</taxon>
        <taxon>Streptomycetaceae</taxon>
        <taxon>Kitasatospora</taxon>
    </lineage>
</organism>
<evidence type="ECO:0000256" key="1">
    <source>
        <dbReference type="SAM" id="Phobius"/>
    </source>
</evidence>
<proteinExistence type="predicted"/>